<dbReference type="EMBL" id="JADBEM010000001">
    <property type="protein sequence ID" value="MBE1610045.1"/>
    <property type="molecule type" value="Genomic_DNA"/>
</dbReference>
<gene>
    <name evidence="1" type="ORF">HEB94_006893</name>
</gene>
<accession>A0A927N7U9</accession>
<name>A0A927N7U9_9ACTN</name>
<protein>
    <submittedName>
        <fullName evidence="1">Uncharacterized protein</fullName>
    </submittedName>
</protein>
<evidence type="ECO:0000313" key="1">
    <source>
        <dbReference type="EMBL" id="MBE1610045.1"/>
    </source>
</evidence>
<organism evidence="1 2">
    <name type="scientific">Actinopolymorpha pittospori</name>
    <dbReference type="NCBI Taxonomy" id="648752"/>
    <lineage>
        <taxon>Bacteria</taxon>
        <taxon>Bacillati</taxon>
        <taxon>Actinomycetota</taxon>
        <taxon>Actinomycetes</taxon>
        <taxon>Propionibacteriales</taxon>
        <taxon>Actinopolymorphaceae</taxon>
        <taxon>Actinopolymorpha</taxon>
    </lineage>
</organism>
<dbReference type="RefSeq" id="WP_345483212.1">
    <property type="nucleotide sequence ID" value="NZ_BAABJL010000254.1"/>
</dbReference>
<comment type="caution">
    <text evidence="1">The sequence shown here is derived from an EMBL/GenBank/DDBJ whole genome shotgun (WGS) entry which is preliminary data.</text>
</comment>
<dbReference type="AlphaFoldDB" id="A0A927N7U9"/>
<evidence type="ECO:0000313" key="2">
    <source>
        <dbReference type="Proteomes" id="UP000638648"/>
    </source>
</evidence>
<reference evidence="1" key="1">
    <citation type="submission" date="2020-10" db="EMBL/GenBank/DDBJ databases">
        <title>Sequencing the genomes of 1000 actinobacteria strains.</title>
        <authorList>
            <person name="Klenk H.-P."/>
        </authorList>
    </citation>
    <scope>NUCLEOTIDE SEQUENCE</scope>
    <source>
        <strain evidence="1">DSM 45354</strain>
    </source>
</reference>
<dbReference type="Proteomes" id="UP000638648">
    <property type="component" value="Unassembled WGS sequence"/>
</dbReference>
<sequence>MQDLHEAIRERERAHAQLRQTTAQLLQQPAENDLRAAVATAMIRELVSRVRYAAALKALGWPVPDHLLIDSRVAPRGFTPGLPQNGA</sequence>
<keyword evidence="2" id="KW-1185">Reference proteome</keyword>
<proteinExistence type="predicted"/>